<dbReference type="Pfam" id="PF10570">
    <property type="entry name" value="Myelin-PO_C"/>
    <property type="match status" value="1"/>
</dbReference>
<reference evidence="3" key="2">
    <citation type="submission" date="2025-08" db="UniProtKB">
        <authorList>
            <consortium name="Ensembl"/>
        </authorList>
    </citation>
    <scope>IDENTIFICATION</scope>
</reference>
<evidence type="ECO:0000259" key="2">
    <source>
        <dbReference type="Pfam" id="PF10570"/>
    </source>
</evidence>
<name>A0A803TIH0_ANOCA</name>
<dbReference type="InParanoid" id="A0A803TIH0"/>
<feature type="region of interest" description="Disordered" evidence="1">
    <location>
        <begin position="28"/>
        <end position="49"/>
    </location>
</feature>
<sequence length="49" mass="5358">MNFPGFPKPGTSLSPPPVLYAMLDHSRLTKSAGEKKSKGGLCDLRKDRK</sequence>
<reference evidence="3" key="3">
    <citation type="submission" date="2025-09" db="UniProtKB">
        <authorList>
            <consortium name="Ensembl"/>
        </authorList>
    </citation>
    <scope>IDENTIFICATION</scope>
</reference>
<accession>A0A803TIH0</accession>
<evidence type="ECO:0000256" key="1">
    <source>
        <dbReference type="SAM" id="MobiDB-lite"/>
    </source>
</evidence>
<evidence type="ECO:0000313" key="4">
    <source>
        <dbReference type="Proteomes" id="UP000001646"/>
    </source>
</evidence>
<proteinExistence type="predicted"/>
<protein>
    <recommendedName>
        <fullName evidence="2">Myelin protein P0 C-terminal domain-containing protein</fullName>
    </recommendedName>
</protein>
<reference evidence="3" key="1">
    <citation type="submission" date="2009-12" db="EMBL/GenBank/DDBJ databases">
        <title>The Genome Sequence of Anolis carolinensis (Green Anole Lizard).</title>
        <authorList>
            <consortium name="The Genome Sequencing Platform"/>
            <person name="Di Palma F."/>
            <person name="Alfoldi J."/>
            <person name="Heiman D."/>
            <person name="Young S."/>
            <person name="Grabherr M."/>
            <person name="Johnson J."/>
            <person name="Lander E.S."/>
            <person name="Lindblad-Toh K."/>
        </authorList>
    </citation>
    <scope>NUCLEOTIDE SEQUENCE [LARGE SCALE GENOMIC DNA]</scope>
    <source>
        <strain evidence="3">JBL SC #1</strain>
    </source>
</reference>
<dbReference type="AlphaFoldDB" id="A0A803TIH0"/>
<evidence type="ECO:0000313" key="3">
    <source>
        <dbReference type="Ensembl" id="ENSACAP00000035010.1"/>
    </source>
</evidence>
<organism evidence="3 4">
    <name type="scientific">Anolis carolinensis</name>
    <name type="common">Green anole</name>
    <name type="synonym">American chameleon</name>
    <dbReference type="NCBI Taxonomy" id="28377"/>
    <lineage>
        <taxon>Eukaryota</taxon>
        <taxon>Metazoa</taxon>
        <taxon>Chordata</taxon>
        <taxon>Craniata</taxon>
        <taxon>Vertebrata</taxon>
        <taxon>Euteleostomi</taxon>
        <taxon>Lepidosauria</taxon>
        <taxon>Squamata</taxon>
        <taxon>Bifurcata</taxon>
        <taxon>Unidentata</taxon>
        <taxon>Episquamata</taxon>
        <taxon>Toxicofera</taxon>
        <taxon>Iguania</taxon>
        <taxon>Dactyloidae</taxon>
        <taxon>Anolis</taxon>
    </lineage>
</organism>
<dbReference type="Ensembl" id="ENSACAT00000056911.1">
    <property type="protein sequence ID" value="ENSACAP00000035010.1"/>
    <property type="gene ID" value="ENSACAG00000036542.1"/>
</dbReference>
<feature type="domain" description="Myelin protein P0 C-terminal" evidence="2">
    <location>
        <begin position="17"/>
        <end position="49"/>
    </location>
</feature>
<dbReference type="Proteomes" id="UP000001646">
    <property type="component" value="Unplaced"/>
</dbReference>
<dbReference type="InterPro" id="IPR019566">
    <property type="entry name" value="MYP0_C"/>
</dbReference>
<keyword evidence="4" id="KW-1185">Reference proteome</keyword>